<comment type="caution">
    <text evidence="6">The sequence shown here is derived from an EMBL/GenBank/DDBJ whole genome shotgun (WGS) entry which is preliminary data.</text>
</comment>
<feature type="domain" description="Carrier" evidence="5">
    <location>
        <begin position="996"/>
        <end position="1070"/>
    </location>
</feature>
<proteinExistence type="predicted"/>
<dbReference type="Gene3D" id="3.30.559.30">
    <property type="entry name" value="Nonribosomal peptide synthetase, condensation domain"/>
    <property type="match status" value="2"/>
</dbReference>
<dbReference type="InterPro" id="IPR020806">
    <property type="entry name" value="PKS_PP-bd"/>
</dbReference>
<feature type="region of interest" description="Disordered" evidence="4">
    <location>
        <begin position="2065"/>
        <end position="2087"/>
    </location>
</feature>
<dbReference type="Gene3D" id="3.40.50.980">
    <property type="match status" value="4"/>
</dbReference>
<dbReference type="Gene3D" id="1.10.1200.10">
    <property type="entry name" value="ACP-like"/>
    <property type="match status" value="1"/>
</dbReference>
<evidence type="ECO:0000256" key="4">
    <source>
        <dbReference type="SAM" id="MobiDB-lite"/>
    </source>
</evidence>
<dbReference type="Pfam" id="PF00550">
    <property type="entry name" value="PP-binding"/>
    <property type="match status" value="2"/>
</dbReference>
<keyword evidence="3" id="KW-0597">Phosphoprotein</keyword>
<dbReference type="PROSITE" id="PS00455">
    <property type="entry name" value="AMP_BINDING"/>
    <property type="match status" value="2"/>
</dbReference>
<dbReference type="InterPro" id="IPR023213">
    <property type="entry name" value="CAT-like_dom_sf"/>
</dbReference>
<dbReference type="SUPFAM" id="SSF47336">
    <property type="entry name" value="ACP-like"/>
    <property type="match status" value="2"/>
</dbReference>
<organism evidence="6 7">
    <name type="scientific">Streptomyces cuspidosporus</name>
    <dbReference type="NCBI Taxonomy" id="66882"/>
    <lineage>
        <taxon>Bacteria</taxon>
        <taxon>Bacillati</taxon>
        <taxon>Actinomycetota</taxon>
        <taxon>Actinomycetes</taxon>
        <taxon>Kitasatosporales</taxon>
        <taxon>Streptomycetaceae</taxon>
        <taxon>Streptomyces</taxon>
    </lineage>
</organism>
<dbReference type="Pfam" id="PF00668">
    <property type="entry name" value="Condensation"/>
    <property type="match status" value="2"/>
</dbReference>
<evidence type="ECO:0000256" key="3">
    <source>
        <dbReference type="ARBA" id="ARBA00022553"/>
    </source>
</evidence>
<dbReference type="InterPro" id="IPR036736">
    <property type="entry name" value="ACP-like_sf"/>
</dbReference>
<dbReference type="PROSITE" id="PS00012">
    <property type="entry name" value="PHOSPHOPANTETHEINE"/>
    <property type="match status" value="2"/>
</dbReference>
<sequence>MKQTSLEAVLPLTPLQQGILFHALFDEGAAGGGTGEPGGSGGSVDFYTVQTPLELVGALDTDVLRRSCLALPARHASLRAGFLRRRSGEAVQAIARAVEPPWEEVDLSGLGADESRARLTRLLAEDRSRRFEMTKPPLLRFTLVRLAADRHVLVLTNHHILLDGWSLPLVLADLFRVYGDGGSAERLEAAPSFADYLGWLSDRDRAGAERAWRAALSGLDGATLVAGGAGTGASGRGQRRVVAELSEADTARVTAAARSRELTTNTLVQCAWALLLTRLTGRRDVVYGNTVAGRPPQLPGSERMVGLMMNTVPARVRIDPAEPVADLLARIQREQAALTGHDYLGLADIHRAAGVGELFDTTVAFENVPVEHAVQGAEVPGLAVSLLRDAVEDAFEGTHYPLSLAVHPGERLRFELNYRDDVYIGEAAAEVLDRLCAVIRDLADRPDLPAGRLPGCSDAERRHILRASSGRTAPHPPQALPELFEARVRATPHAVAVSDGTASLTFERLNADANRLARLLVAEGARPDRLIGVALPRTAAAVAAILAVWKSGAGYLPIDTEHPPERIAAICAEAGPALVLATAATARAVPEGVRTLLLDEAALPEDPTDLDDGDRAGALRPGHLAYVIYTSGSTGRPKGVAVEHGNLANMFHSHRANFFEPERTRAGGRPLRAALTNSLGFDASFSQLLWMVAGHELHIVDDTVRRDSRALVEHAVGAAVDVLDTTPSVARQMLAAGMFAASGERHRVSVLALGGEEVPDDLWTELHGVPGLSVYNLYGPAECTVDAMFWHHDGGDAVGRPAIGVPADNARVYVLDEFLRPVPPGVVGELYIAGDGVARGYLGRPGLTAERFVADVFGPPGARMYRTGDLGRRRPDGAVEYRGRVDSQVKIRGHRIELGEIEAALAADPSVGQAVAAVSADPSGTRRVVGYVRPRPGSPARPDPAALRASVARRLPAYMVPARIMVVEDIPLTPNGKVDRAALPAPTFQAVGAYRAPASDRERVLHEVFTEVLGGGRIGVDDSFFDLGGDSIIAMQLAARAHRAGLALSTKDVFLHKTIARLADVAEDTGARGEARSGEATAATEGPLVPLTDAERAELAERGHRPADVLPLTPLQQGMHFHAMLAADGVDVYTAQAPVRLEGPLAPAALRQAVEALVARHCALRVSFTLLGTGRLVQVVHEGMRVPWREADLSALGEDERRTRLAELIDEDRLHRFDLAEPPLLRVTLVRLAPDDHLLLVSYHHGLLDGWSLPLFFRDLFALYARGGRADPEQGPPPAQFSDYLRWLDGQDTERAERAWAEALDRLDEPTLVAPDAEAAAATVPHLATELLDPEHTAALSTAARAAGLTLNTVVQGAWAVALGHLLGREDVVFGATCAGRPPELPGSEDIVGLLMNTVAVRVRLDPARPLGRVLADLQHQQAELGPYQHLGLTEVQRALGLGELFDTVVGFENTPVDGDAVQKHVPGLRISVDDRPVPGATHYPLSLVVVPGERMSLELSYRADLFTAEECQDLLARVRTVLDGFVADPAVPLGRLDLLTAREHDRFRTAADGPAHPGARATFPGLFEERVRARPEAIAVYDGESAISYGELNTRANRLARALVARGIGPEDIVAVAVPKSARSVLAVLAVLKAGAAYLPLDLRYPPERLRHVIADARPALVLTTAEAAGPMAEAGARATLCLDGTDGTDGTDTAADASQRADAAAELAAGLSGEDLTDADRVAPLRPGNTAYLIYTSGSTGRPKGVLVSHLGIPALVAQQRTGLAQRADERVLLFASPSFDASVWELATALLTGASAVVAEPDELLPGPALAATVARHGVTALLLPPSSLAVMPEDGLPPGVTLVVGGEACPPELVERWSAGRRMVNAYGPTEATVMATMSRPLAGRTRPPLGDPVAGARVYLLDGALRPAAVGAPGELYLAGEGLARGYLRQARLTAERFVADPYGPPGSRMYRTGDLARRTPDGTLEYLGRADQQVKVRGFRIEPGEIETVLADDPAVARAAVVVREDRPGRPLLVAYAAPAPGARPDPADLRRRAAAALPDHMVPAAVVVLDRLPVTPSGKLDRDALPAPDFTGTPESRAPRTAREERLCALFAQALQVERVGIDDSFFDLGGDSISSIKLVTLAHADGLDMAPRDVFTHKTVAALATAVKELAPAPDADAAGPEEPLITLDQHEFDAFASDWQEPV</sequence>
<evidence type="ECO:0000313" key="6">
    <source>
        <dbReference type="EMBL" id="GAA2367522.1"/>
    </source>
</evidence>
<dbReference type="InterPro" id="IPR001242">
    <property type="entry name" value="Condensation_dom"/>
</dbReference>
<feature type="region of interest" description="Disordered" evidence="4">
    <location>
        <begin position="1070"/>
        <end position="1090"/>
    </location>
</feature>
<dbReference type="Proteomes" id="UP001500253">
    <property type="component" value="Unassembled WGS sequence"/>
</dbReference>
<keyword evidence="2" id="KW-0596">Phosphopantetheine</keyword>
<dbReference type="Pfam" id="PF00501">
    <property type="entry name" value="AMP-binding"/>
    <property type="match status" value="2"/>
</dbReference>
<protein>
    <recommendedName>
        <fullName evidence="5">Carrier domain-containing protein</fullName>
    </recommendedName>
</protein>
<keyword evidence="7" id="KW-1185">Reference proteome</keyword>
<dbReference type="InterPro" id="IPR045851">
    <property type="entry name" value="AMP-bd_C_sf"/>
</dbReference>
<dbReference type="InterPro" id="IPR009081">
    <property type="entry name" value="PP-bd_ACP"/>
</dbReference>
<dbReference type="Gene3D" id="2.30.38.10">
    <property type="entry name" value="Luciferase, Domain 3"/>
    <property type="match status" value="2"/>
</dbReference>
<gene>
    <name evidence="6" type="ORF">GCM10010246_71000</name>
</gene>
<dbReference type="NCBIfam" id="TIGR01733">
    <property type="entry name" value="AA-adenyl-dom"/>
    <property type="match status" value="2"/>
</dbReference>
<dbReference type="RefSeq" id="WP_346178423.1">
    <property type="nucleotide sequence ID" value="NZ_BAAASD010000045.1"/>
</dbReference>
<dbReference type="InterPro" id="IPR029058">
    <property type="entry name" value="AB_hydrolase_fold"/>
</dbReference>
<dbReference type="EMBL" id="BAAASD010000045">
    <property type="protein sequence ID" value="GAA2367522.1"/>
    <property type="molecule type" value="Genomic_DNA"/>
</dbReference>
<dbReference type="InterPro" id="IPR020845">
    <property type="entry name" value="AMP-binding_CS"/>
</dbReference>
<dbReference type="PROSITE" id="PS50075">
    <property type="entry name" value="CARRIER"/>
    <property type="match status" value="2"/>
</dbReference>
<reference evidence="7" key="1">
    <citation type="journal article" date="2019" name="Int. J. Syst. Evol. Microbiol.">
        <title>The Global Catalogue of Microorganisms (GCM) 10K type strain sequencing project: providing services to taxonomists for standard genome sequencing and annotation.</title>
        <authorList>
            <consortium name="The Broad Institute Genomics Platform"/>
            <consortium name="The Broad Institute Genome Sequencing Center for Infectious Disease"/>
            <person name="Wu L."/>
            <person name="Ma J."/>
        </authorList>
    </citation>
    <scope>NUCLEOTIDE SEQUENCE [LARGE SCALE GENOMIC DNA]</scope>
    <source>
        <strain evidence="7">JCM 4316</strain>
    </source>
</reference>
<name>A0ABP5U311_9ACTN</name>
<dbReference type="PANTHER" id="PTHR45527:SF1">
    <property type="entry name" value="FATTY ACID SYNTHASE"/>
    <property type="match status" value="1"/>
</dbReference>
<dbReference type="InterPro" id="IPR000873">
    <property type="entry name" value="AMP-dep_synth/lig_dom"/>
</dbReference>
<dbReference type="CDD" id="cd05930">
    <property type="entry name" value="A_NRPS"/>
    <property type="match status" value="1"/>
</dbReference>
<dbReference type="SUPFAM" id="SSF52777">
    <property type="entry name" value="CoA-dependent acyltransferases"/>
    <property type="match status" value="4"/>
</dbReference>
<evidence type="ECO:0000313" key="7">
    <source>
        <dbReference type="Proteomes" id="UP001500253"/>
    </source>
</evidence>
<evidence type="ECO:0000259" key="5">
    <source>
        <dbReference type="PROSITE" id="PS50075"/>
    </source>
</evidence>
<dbReference type="InterPro" id="IPR006162">
    <property type="entry name" value="Ppantetheine_attach_site"/>
</dbReference>
<dbReference type="Gene3D" id="3.30.300.30">
    <property type="match status" value="2"/>
</dbReference>
<comment type="cofactor">
    <cofactor evidence="1">
        <name>pantetheine 4'-phosphate</name>
        <dbReference type="ChEBI" id="CHEBI:47942"/>
    </cofactor>
</comment>
<evidence type="ECO:0000256" key="2">
    <source>
        <dbReference type="ARBA" id="ARBA00022450"/>
    </source>
</evidence>
<dbReference type="PANTHER" id="PTHR45527">
    <property type="entry name" value="NONRIBOSOMAL PEPTIDE SYNTHETASE"/>
    <property type="match status" value="1"/>
</dbReference>
<dbReference type="InterPro" id="IPR025110">
    <property type="entry name" value="AMP-bd_C"/>
</dbReference>
<dbReference type="SUPFAM" id="SSF56801">
    <property type="entry name" value="Acetyl-CoA synthetase-like"/>
    <property type="match status" value="2"/>
</dbReference>
<dbReference type="Pfam" id="PF13193">
    <property type="entry name" value="AMP-binding_C"/>
    <property type="match status" value="2"/>
</dbReference>
<dbReference type="SMART" id="SM00823">
    <property type="entry name" value="PKS_PP"/>
    <property type="match status" value="2"/>
</dbReference>
<dbReference type="Gene3D" id="3.40.50.1820">
    <property type="entry name" value="alpha/beta hydrolase"/>
    <property type="match status" value="1"/>
</dbReference>
<accession>A0ABP5U311</accession>
<dbReference type="Gene3D" id="3.30.559.10">
    <property type="entry name" value="Chloramphenicol acetyltransferase-like domain"/>
    <property type="match status" value="2"/>
</dbReference>
<dbReference type="CDD" id="cd19543">
    <property type="entry name" value="DCL_NRPS"/>
    <property type="match status" value="2"/>
</dbReference>
<evidence type="ECO:0000256" key="1">
    <source>
        <dbReference type="ARBA" id="ARBA00001957"/>
    </source>
</evidence>
<dbReference type="InterPro" id="IPR010071">
    <property type="entry name" value="AA_adenyl_dom"/>
</dbReference>
<feature type="domain" description="Carrier" evidence="5">
    <location>
        <begin position="2085"/>
        <end position="2159"/>
    </location>
</feature>